<organism evidence="1 2">
    <name type="scientific">Podarcis lilfordi</name>
    <name type="common">Lilford's wall lizard</name>
    <dbReference type="NCBI Taxonomy" id="74358"/>
    <lineage>
        <taxon>Eukaryota</taxon>
        <taxon>Metazoa</taxon>
        <taxon>Chordata</taxon>
        <taxon>Craniata</taxon>
        <taxon>Vertebrata</taxon>
        <taxon>Euteleostomi</taxon>
        <taxon>Lepidosauria</taxon>
        <taxon>Squamata</taxon>
        <taxon>Bifurcata</taxon>
        <taxon>Unidentata</taxon>
        <taxon>Episquamata</taxon>
        <taxon>Laterata</taxon>
        <taxon>Lacertibaenia</taxon>
        <taxon>Lacertidae</taxon>
        <taxon>Podarcis</taxon>
    </lineage>
</organism>
<sequence>MVQIALGERLIPVLDEKSCGLLQSALSRPGGCLLSQSLFDLSPLGIQYFLESFLLRNDTLILELRVLEEEGKPDGRAEEAGGGAKERLDSLLDSLPKMHKEAVTDIAMAMKQLGWNFAQLLQPIKPIILDKNHKMGFCMLESVQPLLPGQVSDEELENYVMNLTAHEPPRFYSDFGRLYVIHLLKLETFNAEGISVWRLDETYYAPADTSIADNKLKVSLSLESGFLQTHMRGDLSNVVGMLETLLEFEDPVALLDNLEQEFLLPLAPGVGDGVRMETSCTKEYLLMSLIPKQ</sequence>
<keyword evidence="2" id="KW-1185">Reference proteome</keyword>
<evidence type="ECO:0000313" key="2">
    <source>
        <dbReference type="Proteomes" id="UP001178461"/>
    </source>
</evidence>
<dbReference type="Proteomes" id="UP001178461">
    <property type="component" value="Chromosome 6"/>
</dbReference>
<accession>A0AA35P874</accession>
<dbReference type="EMBL" id="OX395131">
    <property type="protein sequence ID" value="CAI5778599.1"/>
    <property type="molecule type" value="Genomic_DNA"/>
</dbReference>
<gene>
    <name evidence="1" type="ORF">PODLI_1B026442</name>
</gene>
<protein>
    <submittedName>
        <fullName evidence="1">Uncharacterized protein</fullName>
    </submittedName>
</protein>
<dbReference type="AlphaFoldDB" id="A0AA35P874"/>
<proteinExistence type="predicted"/>
<evidence type="ECO:0000313" key="1">
    <source>
        <dbReference type="EMBL" id="CAI5778599.1"/>
    </source>
</evidence>
<reference evidence="1" key="1">
    <citation type="submission" date="2022-12" db="EMBL/GenBank/DDBJ databases">
        <authorList>
            <person name="Alioto T."/>
            <person name="Alioto T."/>
            <person name="Gomez Garrido J."/>
        </authorList>
    </citation>
    <scope>NUCLEOTIDE SEQUENCE</scope>
</reference>
<name>A0AA35P874_9SAUR</name>